<dbReference type="EMBL" id="BLXT01006999">
    <property type="protein sequence ID" value="GFO35383.1"/>
    <property type="molecule type" value="Genomic_DNA"/>
</dbReference>
<organism evidence="1 2">
    <name type="scientific">Plakobranchus ocellatus</name>
    <dbReference type="NCBI Taxonomy" id="259542"/>
    <lineage>
        <taxon>Eukaryota</taxon>
        <taxon>Metazoa</taxon>
        <taxon>Spiralia</taxon>
        <taxon>Lophotrochozoa</taxon>
        <taxon>Mollusca</taxon>
        <taxon>Gastropoda</taxon>
        <taxon>Heterobranchia</taxon>
        <taxon>Euthyneura</taxon>
        <taxon>Panpulmonata</taxon>
        <taxon>Sacoglossa</taxon>
        <taxon>Placobranchoidea</taxon>
        <taxon>Plakobranchidae</taxon>
        <taxon>Plakobranchus</taxon>
    </lineage>
</organism>
<name>A0AAV4CTY1_9GAST</name>
<protein>
    <submittedName>
        <fullName evidence="1">Uncharacterized protein</fullName>
    </submittedName>
</protein>
<proteinExistence type="predicted"/>
<reference evidence="1 2" key="1">
    <citation type="journal article" date="2021" name="Elife">
        <title>Chloroplast acquisition without the gene transfer in kleptoplastic sea slugs, Plakobranchus ocellatus.</title>
        <authorList>
            <person name="Maeda T."/>
            <person name="Takahashi S."/>
            <person name="Yoshida T."/>
            <person name="Shimamura S."/>
            <person name="Takaki Y."/>
            <person name="Nagai Y."/>
            <person name="Toyoda A."/>
            <person name="Suzuki Y."/>
            <person name="Arimoto A."/>
            <person name="Ishii H."/>
            <person name="Satoh N."/>
            <person name="Nishiyama T."/>
            <person name="Hasebe M."/>
            <person name="Maruyama T."/>
            <person name="Minagawa J."/>
            <person name="Obokata J."/>
            <person name="Shigenobu S."/>
        </authorList>
    </citation>
    <scope>NUCLEOTIDE SEQUENCE [LARGE SCALE GENOMIC DNA]</scope>
</reference>
<gene>
    <name evidence="1" type="ORF">PoB_006188800</name>
</gene>
<evidence type="ECO:0000313" key="2">
    <source>
        <dbReference type="Proteomes" id="UP000735302"/>
    </source>
</evidence>
<keyword evidence="2" id="KW-1185">Reference proteome</keyword>
<comment type="caution">
    <text evidence="1">The sequence shown here is derived from an EMBL/GenBank/DDBJ whole genome shotgun (WGS) entry which is preliminary data.</text>
</comment>
<evidence type="ECO:0000313" key="1">
    <source>
        <dbReference type="EMBL" id="GFO35383.1"/>
    </source>
</evidence>
<sequence>MNLASAWHCLQVGVSIRAMLWTWHFRDKVKFSRTATATLSKFGYSRATECIHVLGISNFDMPPGDSLLSSCFDNSPQEHHMHFRHVGNQSNAALVQD</sequence>
<dbReference type="AlphaFoldDB" id="A0AAV4CTY1"/>
<dbReference type="Proteomes" id="UP000735302">
    <property type="component" value="Unassembled WGS sequence"/>
</dbReference>
<accession>A0AAV4CTY1</accession>